<evidence type="ECO:0000313" key="2">
    <source>
        <dbReference type="Proteomes" id="UP000324800"/>
    </source>
</evidence>
<organism evidence="1 2">
    <name type="scientific">Streblomastix strix</name>
    <dbReference type="NCBI Taxonomy" id="222440"/>
    <lineage>
        <taxon>Eukaryota</taxon>
        <taxon>Metamonada</taxon>
        <taxon>Preaxostyla</taxon>
        <taxon>Oxymonadida</taxon>
        <taxon>Streblomastigidae</taxon>
        <taxon>Streblomastix</taxon>
    </lineage>
</organism>
<dbReference type="EMBL" id="SNRW01000196">
    <property type="protein sequence ID" value="KAA6402720.1"/>
    <property type="molecule type" value="Genomic_DNA"/>
</dbReference>
<sequence>MRNYTVAINPEIVAGDGVVQIQLKFEDLQNLNRGFRQVGIVDSNFDFGDQYLPGQDEFSVGYCGSDHLTEESVDQFITGNDKQREKDIALLSEEKQQPISFVGLPDCIKFIVQRQHQGTAVTIISMQTLLQPTVVDNIPKAQIIDW</sequence>
<gene>
    <name evidence="1" type="ORF">EZS28_001761</name>
</gene>
<dbReference type="OrthoDB" id="49113at2759"/>
<evidence type="ECO:0000313" key="1">
    <source>
        <dbReference type="EMBL" id="KAA6402720.1"/>
    </source>
</evidence>
<comment type="caution">
    <text evidence="1">The sequence shown here is derived from an EMBL/GenBank/DDBJ whole genome shotgun (WGS) entry which is preliminary data.</text>
</comment>
<dbReference type="Proteomes" id="UP000324800">
    <property type="component" value="Unassembled WGS sequence"/>
</dbReference>
<name>A0A5J4X697_9EUKA</name>
<reference evidence="1 2" key="1">
    <citation type="submission" date="2019-03" db="EMBL/GenBank/DDBJ databases">
        <title>Single cell metagenomics reveals metabolic interactions within the superorganism composed of flagellate Streblomastix strix and complex community of Bacteroidetes bacteria on its surface.</title>
        <authorList>
            <person name="Treitli S.C."/>
            <person name="Kolisko M."/>
            <person name="Husnik F."/>
            <person name="Keeling P."/>
            <person name="Hampl V."/>
        </authorList>
    </citation>
    <scope>NUCLEOTIDE SEQUENCE [LARGE SCALE GENOMIC DNA]</scope>
    <source>
        <strain evidence="1">ST1C</strain>
    </source>
</reference>
<dbReference type="AlphaFoldDB" id="A0A5J4X697"/>
<protein>
    <submittedName>
        <fullName evidence="1">Uncharacterized protein</fullName>
    </submittedName>
</protein>
<proteinExistence type="predicted"/>
<accession>A0A5J4X697</accession>